<dbReference type="GO" id="GO:0003824">
    <property type="term" value="F:catalytic activity"/>
    <property type="evidence" value="ECO:0007669"/>
    <property type="project" value="InterPro"/>
</dbReference>
<sequence length="253" mass="28996">MNGAYHSLPYLEFHITDHCNLNCKSCTHFAPLSAENYLYTDSFIKDITRLSELFTNISRMRILGGEPLLHPQVNLFLEFSRSFFPNSKISLVTNGILLPSMDLSFYQALKANNISLDITVYPIAKDDMTSKVLLASRYDIPIEYQNVEYFCRFLNETGDSDKNEAHNQCWINYCTFLREGKIYPCCIPALAHLPNTAFSWDIPCDGFIDIHTAVSASQILKFIRRPVTACAYCTKPVWSPWGLSDRHPDEWIV</sequence>
<dbReference type="InterPro" id="IPR058240">
    <property type="entry name" value="rSAM_sf"/>
</dbReference>
<dbReference type="EMBL" id="VSSQ01000029">
    <property type="protein sequence ID" value="MPL65751.1"/>
    <property type="molecule type" value="Genomic_DNA"/>
</dbReference>
<comment type="caution">
    <text evidence="5">The sequence shown here is derived from an EMBL/GenBank/DDBJ whole genome shotgun (WGS) entry which is preliminary data.</text>
</comment>
<dbReference type="Gene3D" id="3.20.20.70">
    <property type="entry name" value="Aldolase class I"/>
    <property type="match status" value="1"/>
</dbReference>
<keyword evidence="4" id="KW-0411">Iron-sulfur</keyword>
<evidence type="ECO:0000256" key="1">
    <source>
        <dbReference type="ARBA" id="ARBA00022691"/>
    </source>
</evidence>
<dbReference type="InterPro" id="IPR050377">
    <property type="entry name" value="Radical_SAM_PqqE_MftC-like"/>
</dbReference>
<evidence type="ECO:0008006" key="6">
    <source>
        <dbReference type="Google" id="ProtNLM"/>
    </source>
</evidence>
<proteinExistence type="predicted"/>
<dbReference type="AlphaFoldDB" id="A0A644TJ59"/>
<dbReference type="CDD" id="cd01335">
    <property type="entry name" value="Radical_SAM"/>
    <property type="match status" value="1"/>
</dbReference>
<gene>
    <name evidence="5" type="ORF">SDC9_11415</name>
</gene>
<protein>
    <recommendedName>
        <fullName evidence="6">Radical SAM core domain-containing protein</fullName>
    </recommendedName>
</protein>
<keyword evidence="3" id="KW-0408">Iron</keyword>
<reference evidence="5" key="1">
    <citation type="submission" date="2019-08" db="EMBL/GenBank/DDBJ databases">
        <authorList>
            <person name="Kucharzyk K."/>
            <person name="Murdoch R.W."/>
            <person name="Higgins S."/>
            <person name="Loffler F."/>
        </authorList>
    </citation>
    <scope>NUCLEOTIDE SEQUENCE</scope>
</reference>
<dbReference type="SFLD" id="SFLDS00029">
    <property type="entry name" value="Radical_SAM"/>
    <property type="match status" value="1"/>
</dbReference>
<dbReference type="InterPro" id="IPR013785">
    <property type="entry name" value="Aldolase_TIM"/>
</dbReference>
<keyword evidence="1" id="KW-0949">S-adenosyl-L-methionine</keyword>
<organism evidence="5">
    <name type="scientific">bioreactor metagenome</name>
    <dbReference type="NCBI Taxonomy" id="1076179"/>
    <lineage>
        <taxon>unclassified sequences</taxon>
        <taxon>metagenomes</taxon>
        <taxon>ecological metagenomes</taxon>
    </lineage>
</organism>
<dbReference type="GO" id="GO:0046872">
    <property type="term" value="F:metal ion binding"/>
    <property type="evidence" value="ECO:0007669"/>
    <property type="project" value="UniProtKB-KW"/>
</dbReference>
<dbReference type="PANTHER" id="PTHR11228">
    <property type="entry name" value="RADICAL SAM DOMAIN PROTEIN"/>
    <property type="match status" value="1"/>
</dbReference>
<dbReference type="PANTHER" id="PTHR11228:SF7">
    <property type="entry name" value="PQQA PEPTIDE CYCLASE"/>
    <property type="match status" value="1"/>
</dbReference>
<evidence type="ECO:0000313" key="5">
    <source>
        <dbReference type="EMBL" id="MPL65751.1"/>
    </source>
</evidence>
<evidence type="ECO:0000256" key="4">
    <source>
        <dbReference type="ARBA" id="ARBA00023014"/>
    </source>
</evidence>
<dbReference type="InterPro" id="IPR007197">
    <property type="entry name" value="rSAM"/>
</dbReference>
<evidence type="ECO:0000256" key="3">
    <source>
        <dbReference type="ARBA" id="ARBA00023004"/>
    </source>
</evidence>
<dbReference type="SUPFAM" id="SSF102114">
    <property type="entry name" value="Radical SAM enzymes"/>
    <property type="match status" value="1"/>
</dbReference>
<dbReference type="GO" id="GO:0051536">
    <property type="term" value="F:iron-sulfur cluster binding"/>
    <property type="evidence" value="ECO:0007669"/>
    <property type="project" value="UniProtKB-KW"/>
</dbReference>
<evidence type="ECO:0000256" key="2">
    <source>
        <dbReference type="ARBA" id="ARBA00022723"/>
    </source>
</evidence>
<keyword evidence="2" id="KW-0479">Metal-binding</keyword>
<name>A0A644TJ59_9ZZZZ</name>
<accession>A0A644TJ59</accession>